<evidence type="ECO:0000313" key="2">
    <source>
        <dbReference type="Proteomes" id="UP000236520"/>
    </source>
</evidence>
<comment type="caution">
    <text evidence="1">The sequence shown here is derived from an EMBL/GenBank/DDBJ whole genome shotgun (WGS) entry which is preliminary data.</text>
</comment>
<accession>A0A2J7YQ07</accession>
<sequence length="51" mass="5750">MTSRWRALALRRLGQACRARVCTVWLGWLELAMVNCLSSPKWASMGLAQEA</sequence>
<evidence type="ECO:0000313" key="1">
    <source>
        <dbReference type="EMBL" id="PNG90101.1"/>
    </source>
</evidence>
<dbReference type="AlphaFoldDB" id="A0A2J7YQ07"/>
<protein>
    <submittedName>
        <fullName evidence="1">Uncharacterized protein</fullName>
    </submittedName>
</protein>
<dbReference type="Proteomes" id="UP000236520">
    <property type="component" value="Unassembled WGS sequence"/>
</dbReference>
<dbReference type="EMBL" id="LJIW01000002">
    <property type="protein sequence ID" value="PNG90101.1"/>
    <property type="molecule type" value="Genomic_DNA"/>
</dbReference>
<name>A0A2J7YQ07_STRMQ</name>
<reference evidence="1 2" key="1">
    <citation type="submission" date="2015-09" db="EMBL/GenBank/DDBJ databases">
        <title>Genome sequence, genome mining and natural product profiling of a biocontrol bacterium Streptomyces malaysiensis F913.</title>
        <authorList>
            <person name="Xu Y."/>
            <person name="Wei J."/>
            <person name="Xie J."/>
            <person name="Li T."/>
            <person name="Zhou Z."/>
        </authorList>
    </citation>
    <scope>NUCLEOTIDE SEQUENCE [LARGE SCALE GENOMIC DNA]</scope>
    <source>
        <strain evidence="1 2">F913</strain>
    </source>
</reference>
<gene>
    <name evidence="1" type="ORF">SMF913_25566</name>
</gene>
<organism evidence="1 2">
    <name type="scientific">Streptomyces malaysiensis</name>
    <dbReference type="NCBI Taxonomy" id="92644"/>
    <lineage>
        <taxon>Bacteria</taxon>
        <taxon>Bacillati</taxon>
        <taxon>Actinomycetota</taxon>
        <taxon>Actinomycetes</taxon>
        <taxon>Kitasatosporales</taxon>
        <taxon>Streptomycetaceae</taxon>
        <taxon>Streptomyces</taxon>
        <taxon>Streptomyces violaceusniger group</taxon>
    </lineage>
</organism>
<proteinExistence type="predicted"/>
<keyword evidence="2" id="KW-1185">Reference proteome</keyword>